<keyword evidence="3" id="KW-1003">Cell membrane</keyword>
<feature type="transmembrane region" description="Helical" evidence="7">
    <location>
        <begin position="74"/>
        <end position="92"/>
    </location>
</feature>
<dbReference type="Pfam" id="PF07690">
    <property type="entry name" value="MFS_1"/>
    <property type="match status" value="1"/>
</dbReference>
<dbReference type="PANTHER" id="PTHR43124:SF3">
    <property type="entry name" value="CHLORAMPHENICOL EFFLUX PUMP RV0191"/>
    <property type="match status" value="1"/>
</dbReference>
<protein>
    <submittedName>
        <fullName evidence="9">Putative MFS family arabinose efflux permease</fullName>
    </submittedName>
</protein>
<keyword evidence="6 7" id="KW-0472">Membrane</keyword>
<dbReference type="OrthoDB" id="9803985at2"/>
<proteinExistence type="predicted"/>
<feature type="transmembrane region" description="Helical" evidence="7">
    <location>
        <begin position="36"/>
        <end position="54"/>
    </location>
</feature>
<dbReference type="GO" id="GO:0022857">
    <property type="term" value="F:transmembrane transporter activity"/>
    <property type="evidence" value="ECO:0007669"/>
    <property type="project" value="InterPro"/>
</dbReference>
<accession>A0A318XKQ0</accession>
<dbReference type="EMBL" id="QKMR01000008">
    <property type="protein sequence ID" value="PYG88030.1"/>
    <property type="molecule type" value="Genomic_DNA"/>
</dbReference>
<evidence type="ECO:0000313" key="10">
    <source>
        <dbReference type="Proteomes" id="UP000248132"/>
    </source>
</evidence>
<dbReference type="InterPro" id="IPR020846">
    <property type="entry name" value="MFS_dom"/>
</dbReference>
<evidence type="ECO:0000256" key="5">
    <source>
        <dbReference type="ARBA" id="ARBA00022989"/>
    </source>
</evidence>
<feature type="domain" description="Major facilitator superfamily (MFS) profile" evidence="8">
    <location>
        <begin position="38"/>
        <end position="416"/>
    </location>
</feature>
<dbReference type="InterPro" id="IPR001958">
    <property type="entry name" value="Tet-R_TetA/multi-R_MdtG-like"/>
</dbReference>
<feature type="transmembrane region" description="Helical" evidence="7">
    <location>
        <begin position="191"/>
        <end position="210"/>
    </location>
</feature>
<evidence type="ECO:0000313" key="9">
    <source>
        <dbReference type="EMBL" id="PYG88030.1"/>
    </source>
</evidence>
<evidence type="ECO:0000256" key="3">
    <source>
        <dbReference type="ARBA" id="ARBA00022475"/>
    </source>
</evidence>
<reference evidence="9 10" key="1">
    <citation type="submission" date="2018-06" db="EMBL/GenBank/DDBJ databases">
        <title>Genomic Encyclopedia of Type Strains, Phase I: the one thousand microbial genomes (KMG-I) project.</title>
        <authorList>
            <person name="Kyrpides N."/>
        </authorList>
    </citation>
    <scope>NUCLEOTIDE SEQUENCE [LARGE SCALE GENOMIC DNA]</scope>
    <source>
        <strain evidence="9 10">DSM 19573</strain>
    </source>
</reference>
<sequence length="418" mass="46355">MYSKYREVLFYEESNYTLLMRGFIIIMHKFIKDRGSLHLCIVFLITLIAVLGVASISPALPQLAIYYKKSPSEVAKIISIFAIPGIFLTPVFGMMSDRFGRMKLIVVCLMIFGSFGGACCFVGNFKLLLILRSIQGIGAGALGSLNIAVICDLFSGTDRIKAIGLNAGIMSIGMAIYPSIGGFIALENPKYPFLLAFIAIPVAIITFLVLRYPEIKNREKFFAYLKSTLIRFKSVEVLKTFITCVSVFFIFYGVYLTYTPFLMKSRFNASSFMIGVILASMSIADALMSIFVVRLIRLFRIKSLIKFAFLLYAILLSIVPFMPTLWSLLIPIFLLGAANGICIPCIQTMLGDHAKEGKTATFMSLNGVGLRFGQAVGPMVMGVVYELFGINYVFFGGTCLLFLIIFIVMNLIPCSDKK</sequence>
<evidence type="ECO:0000259" key="8">
    <source>
        <dbReference type="PROSITE" id="PS50850"/>
    </source>
</evidence>
<feature type="transmembrane region" description="Helical" evidence="7">
    <location>
        <begin position="130"/>
        <end position="151"/>
    </location>
</feature>
<dbReference type="CDD" id="cd17474">
    <property type="entry name" value="MFS_YfmO_like"/>
    <property type="match status" value="1"/>
</dbReference>
<evidence type="ECO:0000256" key="4">
    <source>
        <dbReference type="ARBA" id="ARBA00022692"/>
    </source>
</evidence>
<dbReference type="InterPro" id="IPR011701">
    <property type="entry name" value="MFS"/>
</dbReference>
<comment type="caution">
    <text evidence="9">The sequence shown here is derived from an EMBL/GenBank/DDBJ whole genome shotgun (WGS) entry which is preliminary data.</text>
</comment>
<feature type="transmembrane region" description="Helical" evidence="7">
    <location>
        <begin position="270"/>
        <end position="292"/>
    </location>
</feature>
<keyword evidence="2" id="KW-0813">Transport</keyword>
<dbReference type="GO" id="GO:0005886">
    <property type="term" value="C:plasma membrane"/>
    <property type="evidence" value="ECO:0007669"/>
    <property type="project" value="UniProtKB-SubCell"/>
</dbReference>
<feature type="transmembrane region" description="Helical" evidence="7">
    <location>
        <begin position="304"/>
        <end position="322"/>
    </location>
</feature>
<comment type="subcellular location">
    <subcellularLocation>
        <location evidence="1">Cell membrane</location>
        <topology evidence="1">Multi-pass membrane protein</topology>
    </subcellularLocation>
</comment>
<name>A0A318XKQ0_9FIRM</name>
<keyword evidence="10" id="KW-1185">Reference proteome</keyword>
<organism evidence="9 10">
    <name type="scientific">Ruminiclostridium sufflavum DSM 19573</name>
    <dbReference type="NCBI Taxonomy" id="1121337"/>
    <lineage>
        <taxon>Bacteria</taxon>
        <taxon>Bacillati</taxon>
        <taxon>Bacillota</taxon>
        <taxon>Clostridia</taxon>
        <taxon>Eubacteriales</taxon>
        <taxon>Oscillospiraceae</taxon>
        <taxon>Ruminiclostridium</taxon>
    </lineage>
</organism>
<feature type="transmembrane region" description="Helical" evidence="7">
    <location>
        <begin position="104"/>
        <end position="124"/>
    </location>
</feature>
<dbReference type="PANTHER" id="PTHR43124">
    <property type="entry name" value="PURINE EFFLUX PUMP PBUE"/>
    <property type="match status" value="1"/>
</dbReference>
<gene>
    <name evidence="9" type="ORF">LY28_01740</name>
</gene>
<feature type="transmembrane region" description="Helical" evidence="7">
    <location>
        <begin position="163"/>
        <end position="185"/>
    </location>
</feature>
<dbReference type="InterPro" id="IPR036259">
    <property type="entry name" value="MFS_trans_sf"/>
</dbReference>
<keyword evidence="4 7" id="KW-0812">Transmembrane</keyword>
<dbReference type="AlphaFoldDB" id="A0A318XKQ0"/>
<dbReference type="PROSITE" id="PS50850">
    <property type="entry name" value="MFS"/>
    <property type="match status" value="1"/>
</dbReference>
<evidence type="ECO:0000256" key="2">
    <source>
        <dbReference type="ARBA" id="ARBA00022448"/>
    </source>
</evidence>
<dbReference type="Gene3D" id="1.20.1250.20">
    <property type="entry name" value="MFS general substrate transporter like domains"/>
    <property type="match status" value="1"/>
</dbReference>
<evidence type="ECO:0000256" key="7">
    <source>
        <dbReference type="SAM" id="Phobius"/>
    </source>
</evidence>
<dbReference type="InterPro" id="IPR050189">
    <property type="entry name" value="MFS_Efflux_Transporters"/>
</dbReference>
<dbReference type="SUPFAM" id="SSF103473">
    <property type="entry name" value="MFS general substrate transporter"/>
    <property type="match status" value="1"/>
</dbReference>
<evidence type="ECO:0000256" key="1">
    <source>
        <dbReference type="ARBA" id="ARBA00004651"/>
    </source>
</evidence>
<feature type="transmembrane region" description="Helical" evidence="7">
    <location>
        <begin position="390"/>
        <end position="412"/>
    </location>
</feature>
<dbReference type="Proteomes" id="UP000248132">
    <property type="component" value="Unassembled WGS sequence"/>
</dbReference>
<keyword evidence="5 7" id="KW-1133">Transmembrane helix</keyword>
<evidence type="ECO:0000256" key="6">
    <source>
        <dbReference type="ARBA" id="ARBA00023136"/>
    </source>
</evidence>
<feature type="transmembrane region" description="Helical" evidence="7">
    <location>
        <begin position="237"/>
        <end position="258"/>
    </location>
</feature>
<dbReference type="PRINTS" id="PR01035">
    <property type="entry name" value="TCRTETA"/>
</dbReference>